<organism evidence="1 2">
    <name type="scientific">Crocosphaera chwakensis CCY0110</name>
    <dbReference type="NCBI Taxonomy" id="391612"/>
    <lineage>
        <taxon>Bacteria</taxon>
        <taxon>Bacillati</taxon>
        <taxon>Cyanobacteriota</taxon>
        <taxon>Cyanophyceae</taxon>
        <taxon>Oscillatoriophycideae</taxon>
        <taxon>Chroococcales</taxon>
        <taxon>Aphanothecaceae</taxon>
        <taxon>Crocosphaera</taxon>
        <taxon>Crocosphaera chwakensis</taxon>
    </lineage>
</organism>
<gene>
    <name evidence="1" type="ORF">CY0110_08111</name>
</gene>
<dbReference type="Proteomes" id="UP000003781">
    <property type="component" value="Unassembled WGS sequence"/>
</dbReference>
<protein>
    <submittedName>
        <fullName evidence="1">Uncharacterized protein</fullName>
    </submittedName>
</protein>
<proteinExistence type="predicted"/>
<comment type="caution">
    <text evidence="1">The sequence shown here is derived from an EMBL/GenBank/DDBJ whole genome shotgun (WGS) entry which is preliminary data.</text>
</comment>
<name>A3ISA7_9CHRO</name>
<keyword evidence="2" id="KW-1185">Reference proteome</keyword>
<dbReference type="AlphaFoldDB" id="A3ISA7"/>
<sequence>MPVIDGDQSTQIIRTKMKELALTKTTNIIALTISSFSEN</sequence>
<evidence type="ECO:0000313" key="2">
    <source>
        <dbReference type="Proteomes" id="UP000003781"/>
    </source>
</evidence>
<evidence type="ECO:0000313" key="1">
    <source>
        <dbReference type="EMBL" id="EAZ90623.1"/>
    </source>
</evidence>
<accession>A3ISA7</accession>
<reference evidence="1 2" key="1">
    <citation type="submission" date="2007-03" db="EMBL/GenBank/DDBJ databases">
        <authorList>
            <person name="Stal L."/>
            <person name="Ferriera S."/>
            <person name="Johnson J."/>
            <person name="Kravitz S."/>
            <person name="Beeson K."/>
            <person name="Sutton G."/>
            <person name="Rogers Y.-H."/>
            <person name="Friedman R."/>
            <person name="Frazier M."/>
            <person name="Venter J.C."/>
        </authorList>
    </citation>
    <scope>NUCLEOTIDE SEQUENCE [LARGE SCALE GENOMIC DNA]</scope>
    <source>
        <strain evidence="1 2">CCY0110</strain>
    </source>
</reference>
<dbReference type="EMBL" id="AAXW01000022">
    <property type="protein sequence ID" value="EAZ90623.1"/>
    <property type="molecule type" value="Genomic_DNA"/>
</dbReference>